<proteinExistence type="predicted"/>
<protein>
    <recommendedName>
        <fullName evidence="3">Asp23/Gls24 family envelope stress response protein</fullName>
    </recommendedName>
</protein>
<dbReference type="STRING" id="33007.HMPREF3198_00222"/>
<accession>A0A2I1IMD3</accession>
<gene>
    <name evidence="1" type="ORF">CYJ19_05460</name>
</gene>
<keyword evidence="2" id="KW-1185">Reference proteome</keyword>
<comment type="caution">
    <text evidence="1">The sequence shown here is derived from an EMBL/GenBank/DDBJ whole genome shotgun (WGS) entry which is preliminary data.</text>
</comment>
<dbReference type="GeneID" id="35866784"/>
<sequence>MAEQTTNAQAYRGHTTIRAKAIKRAAAAVVGEALSVPADKISVDLHDSESALGLDISTPVPETTVERVTRTKDANIFSAADSAREAIVRNAQHITGHTIGDVRMVLTGIHFKPQPKRRVE</sequence>
<organism evidence="1 2">
    <name type="scientific">Winkia neuii</name>
    <dbReference type="NCBI Taxonomy" id="33007"/>
    <lineage>
        <taxon>Bacteria</taxon>
        <taxon>Bacillati</taxon>
        <taxon>Actinomycetota</taxon>
        <taxon>Actinomycetes</taxon>
        <taxon>Actinomycetales</taxon>
        <taxon>Actinomycetaceae</taxon>
        <taxon>Winkia</taxon>
    </lineage>
</organism>
<dbReference type="EMBL" id="PKKO01000003">
    <property type="protein sequence ID" value="PKY72298.1"/>
    <property type="molecule type" value="Genomic_DNA"/>
</dbReference>
<dbReference type="RefSeq" id="WP_024331821.1">
    <property type="nucleotide sequence ID" value="NZ_JASOXK010000005.1"/>
</dbReference>
<evidence type="ECO:0000313" key="2">
    <source>
        <dbReference type="Proteomes" id="UP000235122"/>
    </source>
</evidence>
<dbReference type="AlphaFoldDB" id="A0A2I1IMD3"/>
<name>A0A2I1IMD3_9ACTO</name>
<dbReference type="Proteomes" id="UP000235122">
    <property type="component" value="Unassembled WGS sequence"/>
</dbReference>
<reference evidence="1 2" key="1">
    <citation type="submission" date="2017-12" db="EMBL/GenBank/DDBJ databases">
        <title>Phylogenetic diversity of female urinary microbiome.</title>
        <authorList>
            <person name="Thomas-White K."/>
            <person name="Wolfe A.J."/>
        </authorList>
    </citation>
    <scope>NUCLEOTIDE SEQUENCE [LARGE SCALE GENOMIC DNA]</scope>
    <source>
        <strain evidence="1 2">UMB0402</strain>
    </source>
</reference>
<evidence type="ECO:0000313" key="1">
    <source>
        <dbReference type="EMBL" id="PKY72298.1"/>
    </source>
</evidence>
<evidence type="ECO:0008006" key="3">
    <source>
        <dbReference type="Google" id="ProtNLM"/>
    </source>
</evidence>